<dbReference type="SUPFAM" id="SSF51735">
    <property type="entry name" value="NAD(P)-binding Rossmann-fold domains"/>
    <property type="match status" value="1"/>
</dbReference>
<dbReference type="GeneID" id="81601042"/>
<dbReference type="PANTHER" id="PTHR45348">
    <property type="entry name" value="HYPOTHETICAL OXIDOREDUCTASE (EUROFUNG)"/>
    <property type="match status" value="1"/>
</dbReference>
<dbReference type="PANTHER" id="PTHR45348:SF2">
    <property type="entry name" value="ZINC-TYPE ALCOHOL DEHYDROGENASE-LIKE PROTEIN C2E1P3.01"/>
    <property type="match status" value="1"/>
</dbReference>
<accession>A0AAD6G124</accession>
<feature type="domain" description="Enoyl reductase (ER)" evidence="3">
    <location>
        <begin position="15"/>
        <end position="367"/>
    </location>
</feature>
<proteinExistence type="inferred from homology"/>
<organism evidence="4 5">
    <name type="scientific">Penicillium daleae</name>
    <dbReference type="NCBI Taxonomy" id="63821"/>
    <lineage>
        <taxon>Eukaryota</taxon>
        <taxon>Fungi</taxon>
        <taxon>Dikarya</taxon>
        <taxon>Ascomycota</taxon>
        <taxon>Pezizomycotina</taxon>
        <taxon>Eurotiomycetes</taxon>
        <taxon>Eurotiomycetidae</taxon>
        <taxon>Eurotiales</taxon>
        <taxon>Aspergillaceae</taxon>
        <taxon>Penicillium</taxon>
    </lineage>
</organism>
<dbReference type="InterPro" id="IPR036291">
    <property type="entry name" value="NAD(P)-bd_dom_sf"/>
</dbReference>
<gene>
    <name evidence="4" type="ORF">N7458_007417</name>
</gene>
<reference evidence="4" key="2">
    <citation type="journal article" date="2023" name="IMA Fungus">
        <title>Comparative genomic study of the Penicillium genus elucidates a diverse pangenome and 15 lateral gene transfer events.</title>
        <authorList>
            <person name="Petersen C."/>
            <person name="Sorensen T."/>
            <person name="Nielsen M.R."/>
            <person name="Sondergaard T.E."/>
            <person name="Sorensen J.L."/>
            <person name="Fitzpatrick D.A."/>
            <person name="Frisvad J.C."/>
            <person name="Nielsen K.L."/>
        </authorList>
    </citation>
    <scope>NUCLEOTIDE SEQUENCE</scope>
    <source>
        <strain evidence="4">IBT 16125</strain>
    </source>
</reference>
<dbReference type="Proteomes" id="UP001213681">
    <property type="component" value="Unassembled WGS sequence"/>
</dbReference>
<dbReference type="Pfam" id="PF08240">
    <property type="entry name" value="ADH_N"/>
    <property type="match status" value="1"/>
</dbReference>
<dbReference type="InterPro" id="IPR011032">
    <property type="entry name" value="GroES-like_sf"/>
</dbReference>
<evidence type="ECO:0000313" key="5">
    <source>
        <dbReference type="Proteomes" id="UP001213681"/>
    </source>
</evidence>
<evidence type="ECO:0000256" key="2">
    <source>
        <dbReference type="ARBA" id="ARBA00023002"/>
    </source>
</evidence>
<keyword evidence="5" id="KW-1185">Reference proteome</keyword>
<dbReference type="SUPFAM" id="SSF50129">
    <property type="entry name" value="GroES-like"/>
    <property type="match status" value="1"/>
</dbReference>
<name>A0AAD6G124_9EURO</name>
<comment type="caution">
    <text evidence="4">The sequence shown here is derived from an EMBL/GenBank/DDBJ whole genome shotgun (WGS) entry which is preliminary data.</text>
</comment>
<dbReference type="GO" id="GO:0016651">
    <property type="term" value="F:oxidoreductase activity, acting on NAD(P)H"/>
    <property type="evidence" value="ECO:0007669"/>
    <property type="project" value="InterPro"/>
</dbReference>
<dbReference type="InterPro" id="IPR047122">
    <property type="entry name" value="Trans-enoyl_RdTase-like"/>
</dbReference>
<reference evidence="4" key="1">
    <citation type="submission" date="2022-12" db="EMBL/GenBank/DDBJ databases">
        <authorList>
            <person name="Petersen C."/>
        </authorList>
    </citation>
    <scope>NUCLEOTIDE SEQUENCE</scope>
    <source>
        <strain evidence="4">IBT 16125</strain>
    </source>
</reference>
<dbReference type="InterPro" id="IPR020843">
    <property type="entry name" value="ER"/>
</dbReference>
<dbReference type="EMBL" id="JAPVEA010000007">
    <property type="protein sequence ID" value="KAJ5443545.1"/>
    <property type="molecule type" value="Genomic_DNA"/>
</dbReference>
<evidence type="ECO:0000259" key="3">
    <source>
        <dbReference type="SMART" id="SM00829"/>
    </source>
</evidence>
<comment type="similarity">
    <text evidence="1">Belongs to the zinc-containing alcohol dehydrogenase family.</text>
</comment>
<keyword evidence="2" id="KW-0560">Oxidoreductase</keyword>
<evidence type="ECO:0000256" key="1">
    <source>
        <dbReference type="ARBA" id="ARBA00008072"/>
    </source>
</evidence>
<dbReference type="Gene3D" id="3.90.180.10">
    <property type="entry name" value="Medium-chain alcohol dehydrogenases, catalytic domain"/>
    <property type="match status" value="1"/>
</dbReference>
<dbReference type="RefSeq" id="XP_056763625.1">
    <property type="nucleotide sequence ID" value="XM_056910799.1"/>
</dbReference>
<dbReference type="CDD" id="cd08249">
    <property type="entry name" value="enoyl_reductase_like"/>
    <property type="match status" value="1"/>
</dbReference>
<protein>
    <recommendedName>
        <fullName evidence="3">Enoyl reductase (ER) domain-containing protein</fullName>
    </recommendedName>
</protein>
<dbReference type="SMART" id="SM00829">
    <property type="entry name" value="PKS_ER"/>
    <property type="match status" value="1"/>
</dbReference>
<sequence>MEPNRAALQPFQKAGNLEVKETPFPHASTHQIVIRNRAVAINPIDTLIQSRGNIMYTHLKYPFVLGYDMAGDVIEVGDGVTRFKVGDRVLGFSQAADKNINDPAQGAFQRYVVVSEDLACCIPENVDFAHAATLPLGLATVAAALFDKAQLGLRLPREPKQSPTNQTVVIWGGSTSVGCNAIQLAAASGYEVFATASPQNHEYLRKLGASRVWDYKTSSVVDDLVGALQGKTLAGVVSIGVGAAEKCMQIVERCKGNKFVAMVTFPVPQKEPQNFVFLRTAVFFVSSLIYYKIRGARKGFKSNLVAIGPTLENGVARHIWTEFLPRALEARSFVPAPEPEVVGHGLELIQEAFERLREGVSAKKLVVTL</sequence>
<dbReference type="InterPro" id="IPR013154">
    <property type="entry name" value="ADH-like_N"/>
</dbReference>
<dbReference type="AlphaFoldDB" id="A0AAD6G124"/>
<evidence type="ECO:0000313" key="4">
    <source>
        <dbReference type="EMBL" id="KAJ5443545.1"/>
    </source>
</evidence>
<dbReference type="Gene3D" id="3.40.50.720">
    <property type="entry name" value="NAD(P)-binding Rossmann-like Domain"/>
    <property type="match status" value="1"/>
</dbReference>